<keyword evidence="2" id="KW-0732">Signal</keyword>
<keyword evidence="1" id="KW-1133">Transmembrane helix</keyword>
<feature type="signal peptide" evidence="2">
    <location>
        <begin position="1"/>
        <end position="19"/>
    </location>
</feature>
<comment type="caution">
    <text evidence="3">The sequence shown here is derived from an EMBL/GenBank/DDBJ whole genome shotgun (WGS) entry which is preliminary data.</text>
</comment>
<feature type="transmembrane region" description="Helical" evidence="1">
    <location>
        <begin position="242"/>
        <end position="261"/>
    </location>
</feature>
<evidence type="ECO:0000256" key="1">
    <source>
        <dbReference type="SAM" id="Phobius"/>
    </source>
</evidence>
<feature type="chain" id="PRO_5008056700" evidence="2">
    <location>
        <begin position="20"/>
        <end position="271"/>
    </location>
</feature>
<sequence length="271" mass="32064">MKLVISSLLLLCFISELYANKKWDGAKIYKQLKVSEKQNLINYFKYAHAQYAKRYFGGQLSNYFNKYKMFKISDYLRLDNILHVYFILSPLVVYFGNLFKSKLLLIVSKNYDALVNKYVNKKLKKKKFYAHIPFVGKTIDSVYKSMYEKVLKQKLIAELEDLWSHKINQLAEFVMQIFLSMIYVPLYISLIYISVFIDSVIRFNHIVINVTRFDKIIFYFITSLISQTTSRYLSTRFGYNETISSILIQGSVIMVDLFYYMKTGITLNKIL</sequence>
<dbReference type="AlphaFoldDB" id="A0A177AUR7"/>
<keyword evidence="1" id="KW-0812">Transmembrane</keyword>
<dbReference type="EMBL" id="LWCA01001159">
    <property type="protein sequence ID" value="OAF65757.1"/>
    <property type="molecule type" value="Genomic_DNA"/>
</dbReference>
<proteinExistence type="predicted"/>
<keyword evidence="1" id="KW-0472">Membrane</keyword>
<reference evidence="3 4" key="1">
    <citation type="submission" date="2016-04" db="EMBL/GenBank/DDBJ databases">
        <title>The genome of Intoshia linei affirms orthonectids as highly simplified spiralians.</title>
        <authorList>
            <person name="Mikhailov K.V."/>
            <person name="Slusarev G.S."/>
            <person name="Nikitin M.A."/>
            <person name="Logacheva M.D."/>
            <person name="Penin A."/>
            <person name="Aleoshin V."/>
            <person name="Panchin Y.V."/>
        </authorList>
    </citation>
    <scope>NUCLEOTIDE SEQUENCE [LARGE SCALE GENOMIC DNA]</scope>
    <source>
        <strain evidence="3">Intl2013</strain>
        <tissue evidence="3">Whole animal</tissue>
    </source>
</reference>
<keyword evidence="4" id="KW-1185">Reference proteome</keyword>
<gene>
    <name evidence="3" type="ORF">A3Q56_06498</name>
</gene>
<feature type="transmembrane region" description="Helical" evidence="1">
    <location>
        <begin position="173"/>
        <end position="197"/>
    </location>
</feature>
<name>A0A177AUR7_9BILA</name>
<evidence type="ECO:0000256" key="2">
    <source>
        <dbReference type="SAM" id="SignalP"/>
    </source>
</evidence>
<organism evidence="3 4">
    <name type="scientific">Intoshia linei</name>
    <dbReference type="NCBI Taxonomy" id="1819745"/>
    <lineage>
        <taxon>Eukaryota</taxon>
        <taxon>Metazoa</taxon>
        <taxon>Spiralia</taxon>
        <taxon>Lophotrochozoa</taxon>
        <taxon>Mesozoa</taxon>
        <taxon>Orthonectida</taxon>
        <taxon>Rhopaluridae</taxon>
        <taxon>Intoshia</taxon>
    </lineage>
</organism>
<accession>A0A177AUR7</accession>
<dbReference type="Proteomes" id="UP000078046">
    <property type="component" value="Unassembled WGS sequence"/>
</dbReference>
<protein>
    <submittedName>
        <fullName evidence="3">Uncharacterized protein</fullName>
    </submittedName>
</protein>
<evidence type="ECO:0000313" key="3">
    <source>
        <dbReference type="EMBL" id="OAF65757.1"/>
    </source>
</evidence>
<evidence type="ECO:0000313" key="4">
    <source>
        <dbReference type="Proteomes" id="UP000078046"/>
    </source>
</evidence>